<organism evidence="1 2">
    <name type="scientific">Bradyrhizobium zhanjiangense</name>
    <dbReference type="NCBI Taxonomy" id="1325107"/>
    <lineage>
        <taxon>Bacteria</taxon>
        <taxon>Pseudomonadati</taxon>
        <taxon>Pseudomonadota</taxon>
        <taxon>Alphaproteobacteria</taxon>
        <taxon>Hyphomicrobiales</taxon>
        <taxon>Nitrobacteraceae</taxon>
        <taxon>Bradyrhizobium</taxon>
    </lineage>
</organism>
<name>A0A4Q0Q6A1_9BRAD</name>
<comment type="caution">
    <text evidence="1">The sequence shown here is derived from an EMBL/GenBank/DDBJ whole genome shotgun (WGS) entry which is preliminary data.</text>
</comment>
<dbReference type="AlphaFoldDB" id="A0A4Q0Q6A1"/>
<dbReference type="Proteomes" id="UP000290174">
    <property type="component" value="Unassembled WGS sequence"/>
</dbReference>
<sequence>MPDACGRLARDIAKLAKQWDEARSTQAPLSSRISAHFVRLSGTTTESEAMPSVPTLAWCVST</sequence>
<evidence type="ECO:0000313" key="1">
    <source>
        <dbReference type="EMBL" id="RXG84453.1"/>
    </source>
</evidence>
<dbReference type="EMBL" id="RKMK01000073">
    <property type="protein sequence ID" value="RXG84453.1"/>
    <property type="molecule type" value="Genomic_DNA"/>
</dbReference>
<gene>
    <name evidence="1" type="ORF">EAS61_38910</name>
</gene>
<accession>A0A4Q0Q6A1</accession>
<protein>
    <submittedName>
        <fullName evidence="1">Uncharacterized protein</fullName>
    </submittedName>
</protein>
<proteinExistence type="predicted"/>
<reference evidence="1 2" key="1">
    <citation type="submission" date="2018-11" db="EMBL/GenBank/DDBJ databases">
        <title>Bradyrhizobium sp. nov., isolated from effective nodules of peanut in China.</title>
        <authorList>
            <person name="Li Y."/>
        </authorList>
    </citation>
    <scope>NUCLEOTIDE SEQUENCE [LARGE SCALE GENOMIC DNA]</scope>
    <source>
        <strain evidence="1 2">CCBAU 51770</strain>
    </source>
</reference>
<evidence type="ECO:0000313" key="2">
    <source>
        <dbReference type="Proteomes" id="UP000290174"/>
    </source>
</evidence>